<proteinExistence type="predicted"/>
<gene>
    <name evidence="2" type="ORF">DSCW_30570</name>
</gene>
<sequence length="114" mass="12990">MNWKFWKKTPDQNGGTAAHPPRSARPKDLPEVVGRKMVVSLKMDPDEVWALKCVSRPLEGRKKQYEFRIFSPNKAITSGVAVKDWSSLEDRPDLIMYSGQYNKETGSVDFSENS</sequence>
<dbReference type="KEGG" id="dwd:DSCW_30570"/>
<dbReference type="EMBL" id="AP021875">
    <property type="protein sequence ID" value="BBO75640.1"/>
    <property type="molecule type" value="Genomic_DNA"/>
</dbReference>
<protein>
    <submittedName>
        <fullName evidence="2">Uncharacterized protein</fullName>
    </submittedName>
</protein>
<evidence type="ECO:0000313" key="3">
    <source>
        <dbReference type="Proteomes" id="UP000427769"/>
    </source>
</evidence>
<dbReference type="OrthoDB" id="5420768at2"/>
<accession>A0A5K7Z4L5</accession>
<name>A0A5K7Z4L5_9BACT</name>
<feature type="region of interest" description="Disordered" evidence="1">
    <location>
        <begin position="1"/>
        <end position="28"/>
    </location>
</feature>
<organism evidence="2 3">
    <name type="scientific">Desulfosarcina widdelii</name>
    <dbReference type="NCBI Taxonomy" id="947919"/>
    <lineage>
        <taxon>Bacteria</taxon>
        <taxon>Pseudomonadati</taxon>
        <taxon>Thermodesulfobacteriota</taxon>
        <taxon>Desulfobacteria</taxon>
        <taxon>Desulfobacterales</taxon>
        <taxon>Desulfosarcinaceae</taxon>
        <taxon>Desulfosarcina</taxon>
    </lineage>
</organism>
<evidence type="ECO:0000256" key="1">
    <source>
        <dbReference type="SAM" id="MobiDB-lite"/>
    </source>
</evidence>
<keyword evidence="3" id="KW-1185">Reference proteome</keyword>
<dbReference type="AlphaFoldDB" id="A0A5K7Z4L5"/>
<dbReference type="RefSeq" id="WP_155304542.1">
    <property type="nucleotide sequence ID" value="NZ_AP021875.1"/>
</dbReference>
<reference evidence="2 3" key="1">
    <citation type="submission" date="2019-11" db="EMBL/GenBank/DDBJ databases">
        <title>Comparative genomics of hydrocarbon-degrading Desulfosarcina strains.</title>
        <authorList>
            <person name="Watanabe M."/>
            <person name="Kojima H."/>
            <person name="Fukui M."/>
        </authorList>
    </citation>
    <scope>NUCLEOTIDE SEQUENCE [LARGE SCALE GENOMIC DNA]</scope>
    <source>
        <strain evidence="2 3">PP31</strain>
    </source>
</reference>
<dbReference type="Proteomes" id="UP000427769">
    <property type="component" value="Chromosome"/>
</dbReference>
<evidence type="ECO:0000313" key="2">
    <source>
        <dbReference type="EMBL" id="BBO75640.1"/>
    </source>
</evidence>